<evidence type="ECO:0000256" key="6">
    <source>
        <dbReference type="SAM" id="Phobius"/>
    </source>
</evidence>
<feature type="transmembrane region" description="Helical" evidence="6">
    <location>
        <begin position="440"/>
        <end position="461"/>
    </location>
</feature>
<evidence type="ECO:0000256" key="3">
    <source>
        <dbReference type="ARBA" id="ARBA00022692"/>
    </source>
</evidence>
<keyword evidence="3 6" id="KW-0812">Transmembrane</keyword>
<feature type="transmembrane region" description="Helical" evidence="6">
    <location>
        <begin position="473"/>
        <end position="491"/>
    </location>
</feature>
<feature type="transmembrane region" description="Helical" evidence="6">
    <location>
        <begin position="124"/>
        <end position="149"/>
    </location>
</feature>
<name>A0A5C5U8R6_9GAMM</name>
<dbReference type="Proteomes" id="UP000319980">
    <property type="component" value="Unassembled WGS sequence"/>
</dbReference>
<dbReference type="EMBL" id="VOHK01000002">
    <property type="protein sequence ID" value="TWT22317.1"/>
    <property type="molecule type" value="Genomic_DNA"/>
</dbReference>
<evidence type="ECO:0000256" key="5">
    <source>
        <dbReference type="ARBA" id="ARBA00023136"/>
    </source>
</evidence>
<dbReference type="GO" id="GO:0015171">
    <property type="term" value="F:amino acid transmembrane transporter activity"/>
    <property type="evidence" value="ECO:0007669"/>
    <property type="project" value="TreeGrafter"/>
</dbReference>
<dbReference type="AlphaFoldDB" id="A0A5C5U8R6"/>
<evidence type="ECO:0000256" key="2">
    <source>
        <dbReference type="ARBA" id="ARBA00022448"/>
    </source>
</evidence>
<evidence type="ECO:0000256" key="4">
    <source>
        <dbReference type="ARBA" id="ARBA00022989"/>
    </source>
</evidence>
<accession>A0A5C5U8R6</accession>
<dbReference type="InterPro" id="IPR002293">
    <property type="entry name" value="AA/rel_permease1"/>
</dbReference>
<feature type="transmembrane region" description="Helical" evidence="6">
    <location>
        <begin position="376"/>
        <end position="395"/>
    </location>
</feature>
<feature type="transmembrane region" description="Helical" evidence="6">
    <location>
        <begin position="235"/>
        <end position="256"/>
    </location>
</feature>
<keyword evidence="8" id="KW-1185">Reference proteome</keyword>
<evidence type="ECO:0000313" key="8">
    <source>
        <dbReference type="Proteomes" id="UP000319980"/>
    </source>
</evidence>
<organism evidence="7 8">
    <name type="scientific">Luteimonas marina</name>
    <dbReference type="NCBI Taxonomy" id="488485"/>
    <lineage>
        <taxon>Bacteria</taxon>
        <taxon>Pseudomonadati</taxon>
        <taxon>Pseudomonadota</taxon>
        <taxon>Gammaproteobacteria</taxon>
        <taxon>Lysobacterales</taxon>
        <taxon>Lysobacteraceae</taxon>
        <taxon>Luteimonas</taxon>
    </lineage>
</organism>
<feature type="transmembrane region" description="Helical" evidence="6">
    <location>
        <begin position="277"/>
        <end position="301"/>
    </location>
</feature>
<dbReference type="PIRSF" id="PIRSF006060">
    <property type="entry name" value="AA_transporter"/>
    <property type="match status" value="1"/>
</dbReference>
<dbReference type="PANTHER" id="PTHR43243">
    <property type="entry name" value="INNER MEMBRANE TRANSPORTER YGJI-RELATED"/>
    <property type="match status" value="1"/>
</dbReference>
<feature type="transmembrane region" description="Helical" evidence="6">
    <location>
        <begin position="97"/>
        <end position="117"/>
    </location>
</feature>
<dbReference type="GO" id="GO:0016020">
    <property type="term" value="C:membrane"/>
    <property type="evidence" value="ECO:0007669"/>
    <property type="project" value="UniProtKB-SubCell"/>
</dbReference>
<gene>
    <name evidence="7" type="ORF">FQY83_04610</name>
</gene>
<proteinExistence type="predicted"/>
<dbReference type="Gene3D" id="1.20.1740.10">
    <property type="entry name" value="Amino acid/polyamine transporter I"/>
    <property type="match status" value="1"/>
</dbReference>
<keyword evidence="2" id="KW-0813">Transport</keyword>
<feature type="transmembrane region" description="Helical" evidence="6">
    <location>
        <begin position="33"/>
        <end position="52"/>
    </location>
</feature>
<sequence>MSTLRKRLLARKSFDAVRADAERHGLHRKLGPWHLVMLGIGCIVGAGVFIMTGTAAANYAGPGVVLSFALAGFACAFTGLCYAELASTLPVSGSSYTYSYATLGEGFAWGLGWLLMLEYGLAGAALAAGVAGYLSSLLADFGIVVPAALNTPFVQGVMTDAGLTFRIGGGVNLVAGLCLLAFAWILIRGVSQSATVNAVMVALKLSVLLLFVIVGAQYVDSSNWTPLVPPNEGDFRYGLAGVLRAASILFFAYLGFETVSTAALEARDPQRDMPIGILGSLAICTALYIAVALVLTGLVPYRLLGVPDPIALAIDHIGLPALALVIKFGAVIGLCSVLMVNTYGHSRICFAMSRDGLLPPLFAQVHERFRTPHKGTLAVAGVAAVAAMLLPISILGDLVSLGVAFAFSIVAISVMWLRTRHPDLPRPSRVPLGGVRIRGVWIGTVPACALLLCLGMAGPVLYDIGLKAARGDVFPAVILGLYLLAGIWIYARYGYRHSRIGIAQRET</sequence>
<dbReference type="RefSeq" id="WP_146385543.1">
    <property type="nucleotide sequence ID" value="NZ_VOHK01000002.1"/>
</dbReference>
<comment type="caution">
    <text evidence="7">The sequence shown here is derived from an EMBL/GenBank/DDBJ whole genome shotgun (WGS) entry which is preliminary data.</text>
</comment>
<protein>
    <submittedName>
        <fullName evidence="7">Amino acid permease</fullName>
    </submittedName>
</protein>
<feature type="transmembrane region" description="Helical" evidence="6">
    <location>
        <begin position="194"/>
        <end position="215"/>
    </location>
</feature>
<evidence type="ECO:0000256" key="1">
    <source>
        <dbReference type="ARBA" id="ARBA00004141"/>
    </source>
</evidence>
<keyword evidence="4 6" id="KW-1133">Transmembrane helix</keyword>
<feature type="transmembrane region" description="Helical" evidence="6">
    <location>
        <begin position="401"/>
        <end position="419"/>
    </location>
</feature>
<keyword evidence="5 6" id="KW-0472">Membrane</keyword>
<dbReference type="OrthoDB" id="9804700at2"/>
<feature type="transmembrane region" description="Helical" evidence="6">
    <location>
        <begin position="169"/>
        <end position="187"/>
    </location>
</feature>
<feature type="transmembrane region" description="Helical" evidence="6">
    <location>
        <begin position="64"/>
        <end position="85"/>
    </location>
</feature>
<feature type="transmembrane region" description="Helical" evidence="6">
    <location>
        <begin position="321"/>
        <end position="344"/>
    </location>
</feature>
<comment type="subcellular location">
    <subcellularLocation>
        <location evidence="1">Membrane</location>
        <topology evidence="1">Multi-pass membrane protein</topology>
    </subcellularLocation>
</comment>
<dbReference type="Pfam" id="PF13520">
    <property type="entry name" value="AA_permease_2"/>
    <property type="match status" value="1"/>
</dbReference>
<dbReference type="PANTHER" id="PTHR43243:SF4">
    <property type="entry name" value="CATIONIC AMINO ACID TRANSPORTER 4"/>
    <property type="match status" value="1"/>
</dbReference>
<evidence type="ECO:0000313" key="7">
    <source>
        <dbReference type="EMBL" id="TWT22317.1"/>
    </source>
</evidence>
<reference evidence="7 8" key="1">
    <citation type="journal article" date="2008" name="Int. J. Syst. Evol. Microbiol.">
        <title>Luteimonas marina sp. nov., isolated from seawater.</title>
        <authorList>
            <person name="Baik K.S."/>
            <person name="Park S.C."/>
            <person name="Kim M.S."/>
            <person name="Kim E.M."/>
            <person name="Park C."/>
            <person name="Chun J."/>
            <person name="Seong C.N."/>
        </authorList>
    </citation>
    <scope>NUCLEOTIDE SEQUENCE [LARGE SCALE GENOMIC DNA]</scope>
    <source>
        <strain evidence="7 8">FR1330</strain>
    </source>
</reference>